<dbReference type="Gene3D" id="2.120.10.30">
    <property type="entry name" value="TolB, C-terminal domain"/>
    <property type="match status" value="1"/>
</dbReference>
<evidence type="ECO:0000313" key="2">
    <source>
        <dbReference type="EMBL" id="MBK9795877.1"/>
    </source>
</evidence>
<dbReference type="AlphaFoldDB" id="A0A9D7SE11"/>
<dbReference type="SUPFAM" id="SSF82171">
    <property type="entry name" value="DPP6 N-terminal domain-like"/>
    <property type="match status" value="1"/>
</dbReference>
<proteinExistence type="predicted"/>
<gene>
    <name evidence="2" type="ORF">IPP58_05180</name>
</gene>
<feature type="chain" id="PRO_5038476864" evidence="1">
    <location>
        <begin position="25"/>
        <end position="337"/>
    </location>
</feature>
<reference evidence="2" key="1">
    <citation type="submission" date="2020-10" db="EMBL/GenBank/DDBJ databases">
        <title>Connecting structure to function with the recovery of over 1000 high-quality activated sludge metagenome-assembled genomes encoding full-length rRNA genes using long-read sequencing.</title>
        <authorList>
            <person name="Singleton C.M."/>
            <person name="Petriglieri F."/>
            <person name="Kristensen J.M."/>
            <person name="Kirkegaard R.H."/>
            <person name="Michaelsen T.Y."/>
            <person name="Andersen M.H."/>
            <person name="Karst S.M."/>
            <person name="Dueholm M.S."/>
            <person name="Nielsen P.H."/>
            <person name="Albertsen M."/>
        </authorList>
    </citation>
    <scope>NUCLEOTIDE SEQUENCE</scope>
    <source>
        <strain evidence="2">Skiv_18-Q3-R9-52_MAXAC.067</strain>
    </source>
</reference>
<evidence type="ECO:0000313" key="3">
    <source>
        <dbReference type="Proteomes" id="UP000886657"/>
    </source>
</evidence>
<dbReference type="InterPro" id="IPR011659">
    <property type="entry name" value="WD40"/>
</dbReference>
<organism evidence="2 3">
    <name type="scientific">Candidatus Geothrix skivensis</name>
    <dbReference type="NCBI Taxonomy" id="2954439"/>
    <lineage>
        <taxon>Bacteria</taxon>
        <taxon>Pseudomonadati</taxon>
        <taxon>Acidobacteriota</taxon>
        <taxon>Holophagae</taxon>
        <taxon>Holophagales</taxon>
        <taxon>Holophagaceae</taxon>
        <taxon>Geothrix</taxon>
    </lineage>
</organism>
<dbReference type="InterPro" id="IPR011042">
    <property type="entry name" value="6-blade_b-propeller_TolB-like"/>
</dbReference>
<dbReference type="Proteomes" id="UP000886657">
    <property type="component" value="Unassembled WGS sequence"/>
</dbReference>
<keyword evidence="1" id="KW-0732">Signal</keyword>
<comment type="caution">
    <text evidence="2">The sequence shown here is derived from an EMBL/GenBank/DDBJ whole genome shotgun (WGS) entry which is preliminary data.</text>
</comment>
<protein>
    <submittedName>
        <fullName evidence="2">PD40 domain-containing protein</fullName>
    </submittedName>
</protein>
<sequence>MQLPPLRNCALLSCLSAMTLAGQALPRLLYLGQPLPRSEPVLFAPGLVNTGLSTRDITITPDGTEIYFGVFLPGFRKAVIVETHLQAGRWSAPEVAAFSRDPRWRCLEPCISPDGRWFFFVSDRPTDSQAGKPGPFGIWIMDREGQAWSEPRRLPDSINGSGNTFYPTITRAGELYFLKEEGRGGWLMRASWRNGAWSNAEKLPPPFNASPNQANPRVDPEGRFILVPLMGRADSLGGADYYGYFRRDDGSWTEPIHLGPVVNSPAGDEYSISLSPDGRVLFFGSDRALPRLDGKPLQWDEILAERTQPGNGQTGLWWVDAAFLEVLRSRALAAPRH</sequence>
<dbReference type="Pfam" id="PF07676">
    <property type="entry name" value="PD40"/>
    <property type="match status" value="2"/>
</dbReference>
<feature type="signal peptide" evidence="1">
    <location>
        <begin position="1"/>
        <end position="24"/>
    </location>
</feature>
<name>A0A9D7SE11_9BACT</name>
<evidence type="ECO:0000256" key="1">
    <source>
        <dbReference type="SAM" id="SignalP"/>
    </source>
</evidence>
<accession>A0A9D7SE11</accession>
<dbReference type="EMBL" id="JADKIO010000005">
    <property type="protein sequence ID" value="MBK9795877.1"/>
    <property type="molecule type" value="Genomic_DNA"/>
</dbReference>